<feature type="domain" description="RadC-like JAB" evidence="2">
    <location>
        <begin position="2"/>
        <end position="61"/>
    </location>
</feature>
<feature type="region of interest" description="Disordered" evidence="1">
    <location>
        <begin position="56"/>
        <end position="78"/>
    </location>
</feature>
<proteinExistence type="predicted"/>
<accession>A0A4V0NFR5</accession>
<dbReference type="Pfam" id="PF04002">
    <property type="entry name" value="RadC"/>
    <property type="match status" value="1"/>
</dbReference>
<evidence type="ECO:0000313" key="3">
    <source>
        <dbReference type="EMBL" id="AUX30592.1"/>
    </source>
</evidence>
<gene>
    <name evidence="3" type="ORF">SOCE836_027010</name>
</gene>
<dbReference type="AlphaFoldDB" id="A0A4V0NFR5"/>
<evidence type="ECO:0000256" key="1">
    <source>
        <dbReference type="SAM" id="MobiDB-lite"/>
    </source>
</evidence>
<evidence type="ECO:0000259" key="2">
    <source>
        <dbReference type="Pfam" id="PF04002"/>
    </source>
</evidence>
<reference evidence="3 4" key="1">
    <citation type="submission" date="2015-09" db="EMBL/GenBank/DDBJ databases">
        <title>Sorangium comparison.</title>
        <authorList>
            <person name="Zaburannyi N."/>
            <person name="Bunk B."/>
            <person name="Overmann J."/>
            <person name="Mueller R."/>
        </authorList>
    </citation>
    <scope>NUCLEOTIDE SEQUENCE [LARGE SCALE GENOMIC DNA]</scope>
    <source>
        <strain evidence="3 4">So ce836</strain>
    </source>
</reference>
<sequence length="78" mass="8659">MASLVHEELWIAALDIHGCVRETRLLARGSGDALYVGRSTVLRTALDMAAHGSVLAHTTPAATRRRRRLLRPSRRETN</sequence>
<dbReference type="Proteomes" id="UP000295497">
    <property type="component" value="Chromosome"/>
</dbReference>
<name>A0A4V0NFR5_SORCE</name>
<dbReference type="InterPro" id="IPR025657">
    <property type="entry name" value="RadC_JAB"/>
</dbReference>
<protein>
    <recommendedName>
        <fullName evidence="2">RadC-like JAB domain-containing protein</fullName>
    </recommendedName>
</protein>
<feature type="compositionally biased region" description="Basic residues" evidence="1">
    <location>
        <begin position="63"/>
        <end position="72"/>
    </location>
</feature>
<dbReference type="EMBL" id="CP012672">
    <property type="protein sequence ID" value="AUX30592.1"/>
    <property type="molecule type" value="Genomic_DNA"/>
</dbReference>
<organism evidence="3 4">
    <name type="scientific">Sorangium cellulosum</name>
    <name type="common">Polyangium cellulosum</name>
    <dbReference type="NCBI Taxonomy" id="56"/>
    <lineage>
        <taxon>Bacteria</taxon>
        <taxon>Pseudomonadati</taxon>
        <taxon>Myxococcota</taxon>
        <taxon>Polyangia</taxon>
        <taxon>Polyangiales</taxon>
        <taxon>Polyangiaceae</taxon>
        <taxon>Sorangium</taxon>
    </lineage>
</organism>
<evidence type="ECO:0000313" key="4">
    <source>
        <dbReference type="Proteomes" id="UP000295497"/>
    </source>
</evidence>